<keyword evidence="3" id="KW-0813">Transport</keyword>
<feature type="domain" description="ABC transporter" evidence="11">
    <location>
        <begin position="2"/>
        <end position="236"/>
    </location>
</feature>
<evidence type="ECO:0000256" key="8">
    <source>
        <dbReference type="ARBA" id="ARBA00023004"/>
    </source>
</evidence>
<keyword evidence="4" id="KW-1003">Cell membrane</keyword>
<evidence type="ECO:0000256" key="10">
    <source>
        <dbReference type="ARBA" id="ARBA00023136"/>
    </source>
</evidence>
<reference evidence="13" key="1">
    <citation type="submission" date="2018-05" db="EMBL/GenBank/DDBJ databases">
        <title>Ignatzschineria dubaiensis sp. nov., isolated from necrotic foot tissues of dromedaries (Camelus dromedarius) and associated maggots in Dubai, United Arab Emirates.</title>
        <authorList>
            <person name="Tsang C.C."/>
            <person name="Tang J.Y.M."/>
            <person name="Fong J.Y.H."/>
            <person name="Kinne J."/>
            <person name="Lee H.H."/>
            <person name="Joseph M."/>
            <person name="Jose S."/>
            <person name="Schuster R.K."/>
            <person name="Tang Y."/>
            <person name="Sivakumar S."/>
            <person name="Chen J.H.K."/>
            <person name="Teng J.L.L."/>
            <person name="Lau S.K.P."/>
            <person name="Wernery U."/>
            <person name="Woo P.C.Y."/>
        </authorList>
    </citation>
    <scope>NUCLEOTIDE SEQUENCE [LARGE SCALE GENOMIC DNA]</scope>
    <source>
        <strain evidence="13">KCTC 22644</strain>
    </source>
</reference>
<dbReference type="CDD" id="cd03214">
    <property type="entry name" value="ABC_Iron-Siderophores_B12_Hemin"/>
    <property type="match status" value="1"/>
</dbReference>
<dbReference type="InterPro" id="IPR017871">
    <property type="entry name" value="ABC_transporter-like_CS"/>
</dbReference>
<dbReference type="GO" id="GO:0006826">
    <property type="term" value="P:iron ion transport"/>
    <property type="evidence" value="ECO:0007669"/>
    <property type="project" value="UniProtKB-KW"/>
</dbReference>
<keyword evidence="9" id="KW-0406">Ion transport</keyword>
<sequence>MITVEHISKSFGHKKVVDDVSLTIPANKITSLIGPNGAGKSTLLGIMSRILTPDSGQVVIDDVPITAWKEEDLAKKISILKQANHLNLRITVRELVTFGRFPYCKGRPTAEDQRYIDEAIEYMGLVDLQHKYIAELSGGQRQCAFIAMVVAQNTEIIFLDEPLNNLDMKHSVEIMQVLRKLVDEKGKTVVIVIHDINFASCYSDHIISLKQGALVHEGDTASMIDSKILRDIYDMEIPIQMVDNRRICVYFS</sequence>
<evidence type="ECO:0000256" key="6">
    <source>
        <dbReference type="ARBA" id="ARBA00022741"/>
    </source>
</evidence>
<evidence type="ECO:0000256" key="2">
    <source>
        <dbReference type="ARBA" id="ARBA00005417"/>
    </source>
</evidence>
<keyword evidence="5" id="KW-0410">Iron transport</keyword>
<evidence type="ECO:0000256" key="5">
    <source>
        <dbReference type="ARBA" id="ARBA00022496"/>
    </source>
</evidence>
<dbReference type="InterPro" id="IPR051535">
    <property type="entry name" value="Siderophore_ABC-ATPase"/>
</dbReference>
<keyword evidence="13" id="KW-1185">Reference proteome</keyword>
<evidence type="ECO:0000256" key="9">
    <source>
        <dbReference type="ARBA" id="ARBA00023065"/>
    </source>
</evidence>
<comment type="caution">
    <text evidence="12">The sequence shown here is derived from an EMBL/GenBank/DDBJ whole genome shotgun (WGS) entry which is preliminary data.</text>
</comment>
<dbReference type="InterPro" id="IPR003593">
    <property type="entry name" value="AAA+_ATPase"/>
</dbReference>
<dbReference type="Gene3D" id="3.40.50.300">
    <property type="entry name" value="P-loop containing nucleotide triphosphate hydrolases"/>
    <property type="match status" value="1"/>
</dbReference>
<name>A0A2U2AEB6_9GAMM</name>
<comment type="subcellular location">
    <subcellularLocation>
        <location evidence="1">Cell membrane</location>
        <topology evidence="1">Peripheral membrane protein</topology>
    </subcellularLocation>
</comment>
<keyword evidence="7 12" id="KW-0067">ATP-binding</keyword>
<dbReference type="EMBL" id="QEWQ01000004">
    <property type="protein sequence ID" value="PWD81004.1"/>
    <property type="molecule type" value="Genomic_DNA"/>
</dbReference>
<organism evidence="12 13">
    <name type="scientific">Ignatzschineria ureiclastica</name>
    <dbReference type="NCBI Taxonomy" id="472582"/>
    <lineage>
        <taxon>Bacteria</taxon>
        <taxon>Pseudomonadati</taxon>
        <taxon>Pseudomonadota</taxon>
        <taxon>Gammaproteobacteria</taxon>
        <taxon>Cardiobacteriales</taxon>
        <taxon>Ignatzschineriaceae</taxon>
        <taxon>Ignatzschineria</taxon>
    </lineage>
</organism>
<dbReference type="OrthoDB" id="5292475at2"/>
<dbReference type="PANTHER" id="PTHR42771">
    <property type="entry name" value="IRON(3+)-HYDROXAMATE IMPORT ATP-BINDING PROTEIN FHUC"/>
    <property type="match status" value="1"/>
</dbReference>
<keyword evidence="10" id="KW-0472">Membrane</keyword>
<dbReference type="PANTHER" id="PTHR42771:SF3">
    <property type="entry name" value="PETROBACTIN IMPORT ATP-BINDING PROTEIN YCLP"/>
    <property type="match status" value="1"/>
</dbReference>
<accession>A0A2U2AEB6</accession>
<dbReference type="InterPro" id="IPR027417">
    <property type="entry name" value="P-loop_NTPase"/>
</dbReference>
<protein>
    <submittedName>
        <fullName evidence="12">Iron ABC transporter ATP-binding protein</fullName>
    </submittedName>
</protein>
<dbReference type="SUPFAM" id="SSF52540">
    <property type="entry name" value="P-loop containing nucleoside triphosphate hydrolases"/>
    <property type="match status" value="1"/>
</dbReference>
<dbReference type="AlphaFoldDB" id="A0A2U2AEB6"/>
<gene>
    <name evidence="12" type="ORF">DC083_07860</name>
</gene>
<evidence type="ECO:0000256" key="3">
    <source>
        <dbReference type="ARBA" id="ARBA00022448"/>
    </source>
</evidence>
<dbReference type="PROSITE" id="PS50893">
    <property type="entry name" value="ABC_TRANSPORTER_2"/>
    <property type="match status" value="1"/>
</dbReference>
<dbReference type="FunFam" id="3.40.50.300:FF:000134">
    <property type="entry name" value="Iron-enterobactin ABC transporter ATP-binding protein"/>
    <property type="match status" value="1"/>
</dbReference>
<evidence type="ECO:0000313" key="13">
    <source>
        <dbReference type="Proteomes" id="UP000245020"/>
    </source>
</evidence>
<dbReference type="GO" id="GO:0005524">
    <property type="term" value="F:ATP binding"/>
    <property type="evidence" value="ECO:0007669"/>
    <property type="project" value="UniProtKB-KW"/>
</dbReference>
<evidence type="ECO:0000259" key="11">
    <source>
        <dbReference type="PROSITE" id="PS50893"/>
    </source>
</evidence>
<dbReference type="InterPro" id="IPR003439">
    <property type="entry name" value="ABC_transporter-like_ATP-bd"/>
</dbReference>
<dbReference type="Pfam" id="PF00005">
    <property type="entry name" value="ABC_tran"/>
    <property type="match status" value="1"/>
</dbReference>
<evidence type="ECO:0000313" key="12">
    <source>
        <dbReference type="EMBL" id="PWD81004.1"/>
    </source>
</evidence>
<comment type="similarity">
    <text evidence="2">Belongs to the ABC transporter superfamily.</text>
</comment>
<evidence type="ECO:0000256" key="4">
    <source>
        <dbReference type="ARBA" id="ARBA00022475"/>
    </source>
</evidence>
<keyword evidence="8" id="KW-0408">Iron</keyword>
<keyword evidence="6" id="KW-0547">Nucleotide-binding</keyword>
<dbReference type="GO" id="GO:0016887">
    <property type="term" value="F:ATP hydrolysis activity"/>
    <property type="evidence" value="ECO:0007669"/>
    <property type="project" value="InterPro"/>
</dbReference>
<dbReference type="PROSITE" id="PS00211">
    <property type="entry name" value="ABC_TRANSPORTER_1"/>
    <property type="match status" value="1"/>
</dbReference>
<dbReference type="GO" id="GO:0005886">
    <property type="term" value="C:plasma membrane"/>
    <property type="evidence" value="ECO:0007669"/>
    <property type="project" value="UniProtKB-SubCell"/>
</dbReference>
<evidence type="ECO:0000256" key="1">
    <source>
        <dbReference type="ARBA" id="ARBA00004202"/>
    </source>
</evidence>
<evidence type="ECO:0000256" key="7">
    <source>
        <dbReference type="ARBA" id="ARBA00022840"/>
    </source>
</evidence>
<dbReference type="Proteomes" id="UP000245020">
    <property type="component" value="Unassembled WGS sequence"/>
</dbReference>
<dbReference type="SMART" id="SM00382">
    <property type="entry name" value="AAA"/>
    <property type="match status" value="1"/>
</dbReference>
<dbReference type="RefSeq" id="WP_026878622.1">
    <property type="nucleotide sequence ID" value="NZ_BMYA01000002.1"/>
</dbReference>
<proteinExistence type="inferred from homology"/>